<dbReference type="InterPro" id="IPR002347">
    <property type="entry name" value="SDR_fam"/>
</dbReference>
<comment type="caution">
    <text evidence="1">The sequence shown here is derived from an EMBL/GenBank/DDBJ whole genome shotgun (WGS) entry which is preliminary data.</text>
</comment>
<reference evidence="1 2" key="1">
    <citation type="submission" date="2024-09" db="EMBL/GenBank/DDBJ databases">
        <authorList>
            <person name="Sun Q."/>
            <person name="Mori K."/>
        </authorList>
    </citation>
    <scope>NUCLEOTIDE SEQUENCE [LARGE SCALE GENOMIC DNA]</scope>
    <source>
        <strain evidence="1 2">NCAIM B.02610</strain>
    </source>
</reference>
<proteinExistence type="predicted"/>
<name>A0ABV6KC09_9BACI</name>
<evidence type="ECO:0000313" key="2">
    <source>
        <dbReference type="Proteomes" id="UP001589838"/>
    </source>
</evidence>
<dbReference type="SUPFAM" id="SSF51735">
    <property type="entry name" value="NAD(P)-binding Rossmann-fold domains"/>
    <property type="match status" value="1"/>
</dbReference>
<gene>
    <name evidence="1" type="ORF">ACFFHM_10150</name>
</gene>
<organism evidence="1 2">
    <name type="scientific">Halalkalibacter kiskunsagensis</name>
    <dbReference type="NCBI Taxonomy" id="1548599"/>
    <lineage>
        <taxon>Bacteria</taxon>
        <taxon>Bacillati</taxon>
        <taxon>Bacillota</taxon>
        <taxon>Bacilli</taxon>
        <taxon>Bacillales</taxon>
        <taxon>Bacillaceae</taxon>
        <taxon>Halalkalibacter</taxon>
    </lineage>
</organism>
<keyword evidence="2" id="KW-1185">Reference proteome</keyword>
<dbReference type="Pfam" id="PF00106">
    <property type="entry name" value="adh_short"/>
    <property type="match status" value="1"/>
</dbReference>
<dbReference type="EMBL" id="JBHLUX010000026">
    <property type="protein sequence ID" value="MFC0470846.1"/>
    <property type="molecule type" value="Genomic_DNA"/>
</dbReference>
<dbReference type="Proteomes" id="UP001589838">
    <property type="component" value="Unassembled WGS sequence"/>
</dbReference>
<accession>A0ABV6KC09</accession>
<dbReference type="Gene3D" id="3.40.50.720">
    <property type="entry name" value="NAD(P)-binding Rossmann-like Domain"/>
    <property type="match status" value="1"/>
</dbReference>
<sequence>MRWRINNQTVLLTGVSSGIGYELAKIFAENKYNLILVATSKEKLDQITNRSLHPNRFFWESTL</sequence>
<evidence type="ECO:0000313" key="1">
    <source>
        <dbReference type="EMBL" id="MFC0470846.1"/>
    </source>
</evidence>
<protein>
    <submittedName>
        <fullName evidence="1">SDR family NAD(P)-dependent oxidoreductase</fullName>
    </submittedName>
</protein>
<dbReference type="InterPro" id="IPR036291">
    <property type="entry name" value="NAD(P)-bd_dom_sf"/>
</dbReference>
<dbReference type="RefSeq" id="WP_335963786.1">
    <property type="nucleotide sequence ID" value="NZ_JAXBLX010000063.1"/>
</dbReference>